<protein>
    <submittedName>
        <fullName evidence="2">Aminomethyl transferase family protein</fullName>
    </submittedName>
</protein>
<reference evidence="2" key="1">
    <citation type="submission" date="2022-03" db="EMBL/GenBank/DDBJ databases">
        <title>Streptomyces 7R015 and 7R016 isolated from Barleria lupulina in Thailand.</title>
        <authorList>
            <person name="Kanchanasin P."/>
            <person name="Phongsopitanun W."/>
            <person name="Tanasupawat S."/>
        </authorList>
    </citation>
    <scope>NUCLEOTIDE SEQUENCE</scope>
    <source>
        <strain evidence="2">7R016</strain>
    </source>
</reference>
<sequence length="452" mass="49617">MTTPSLQDGIDKAGSPVDLLWKPGAEPWTPEVVEREFVGWRQEQAAWHDGVALLNLSHHMYDMWIEGPDATRVLADHGVNNFEKFAVGQAKQYVPVTRHGHIVTDGILAREGENAYLLSGIPAAQHWVQYHAEKGGYDVSCITDPSSAFRPGGKDPKLFRYQIQGPRVLDLVESVFGGPLPETKFFHSTPVTLDGRAFRALRHGMAGQAGYEFIGPWEHAAHVHEAFLKAGEPLGLVQVGALAYTTPSVESGWIPSPVPGIYSDPELLDYRRYLPLFGIEGQRPLNGSHFSPDIEDYYVSPYELGYGKMIHFGHDFLGRDALLKARDEELRKKVTLVFDADDVRRVVGDGRDPGFVLSYARHRVETGHGDGDGELVGVTMQIASIDPVGTVLAQALIAPSHAAPGTKVSVAWGEHPGGGTDPDADLGFPRIRATVQPSPFDQHARTQYRRNA</sequence>
<name>A0ABS9XMM8_9ACTN</name>
<dbReference type="GO" id="GO:0016740">
    <property type="term" value="F:transferase activity"/>
    <property type="evidence" value="ECO:0007669"/>
    <property type="project" value="UniProtKB-KW"/>
</dbReference>
<dbReference type="InterPro" id="IPR027266">
    <property type="entry name" value="TrmE/GcvT-like"/>
</dbReference>
<evidence type="ECO:0000313" key="2">
    <source>
        <dbReference type="EMBL" id="MCI3243332.1"/>
    </source>
</evidence>
<accession>A0ABS9XMM8</accession>
<comment type="caution">
    <text evidence="2">The sequence shown here is derived from an EMBL/GenBank/DDBJ whole genome shotgun (WGS) entry which is preliminary data.</text>
</comment>
<dbReference type="PANTHER" id="PTHR43757">
    <property type="entry name" value="AMINOMETHYLTRANSFERASE"/>
    <property type="match status" value="1"/>
</dbReference>
<dbReference type="RefSeq" id="WP_242711567.1">
    <property type="nucleotide sequence ID" value="NZ_JALDAX010000011.1"/>
</dbReference>
<dbReference type="Pfam" id="PF01571">
    <property type="entry name" value="GCV_T"/>
    <property type="match status" value="1"/>
</dbReference>
<gene>
    <name evidence="2" type="ORF">MQN93_26770</name>
</gene>
<evidence type="ECO:0000313" key="3">
    <source>
        <dbReference type="Proteomes" id="UP001165270"/>
    </source>
</evidence>
<organism evidence="2 3">
    <name type="scientific">Streptomyces spinosisporus</name>
    <dbReference type="NCBI Taxonomy" id="2927582"/>
    <lineage>
        <taxon>Bacteria</taxon>
        <taxon>Bacillati</taxon>
        <taxon>Actinomycetota</taxon>
        <taxon>Actinomycetes</taxon>
        <taxon>Kitasatosporales</taxon>
        <taxon>Streptomycetaceae</taxon>
        <taxon>Streptomyces</taxon>
    </lineage>
</organism>
<dbReference type="Proteomes" id="UP001165270">
    <property type="component" value="Unassembled WGS sequence"/>
</dbReference>
<dbReference type="EMBL" id="JALDAX010000011">
    <property type="protein sequence ID" value="MCI3243332.1"/>
    <property type="molecule type" value="Genomic_DNA"/>
</dbReference>
<dbReference type="PANTHER" id="PTHR43757:SF2">
    <property type="entry name" value="AMINOMETHYLTRANSFERASE, MITOCHONDRIAL"/>
    <property type="match status" value="1"/>
</dbReference>
<dbReference type="Gene3D" id="3.30.1360.120">
    <property type="entry name" value="Probable tRNA modification gtpase trme, domain 1"/>
    <property type="match status" value="1"/>
</dbReference>
<proteinExistence type="predicted"/>
<keyword evidence="3" id="KW-1185">Reference proteome</keyword>
<dbReference type="InterPro" id="IPR006222">
    <property type="entry name" value="GCVT_N"/>
</dbReference>
<dbReference type="SUPFAM" id="SSF103025">
    <property type="entry name" value="Folate-binding domain"/>
    <property type="match status" value="1"/>
</dbReference>
<feature type="domain" description="GCVT N-terminal" evidence="1">
    <location>
        <begin position="37"/>
        <end position="253"/>
    </location>
</feature>
<dbReference type="PIRSF" id="PIRSF006487">
    <property type="entry name" value="GcvT"/>
    <property type="match status" value="1"/>
</dbReference>
<evidence type="ECO:0000259" key="1">
    <source>
        <dbReference type="Pfam" id="PF01571"/>
    </source>
</evidence>
<keyword evidence="2" id="KW-0808">Transferase</keyword>
<dbReference type="InterPro" id="IPR028896">
    <property type="entry name" value="GcvT/YgfZ/DmdA"/>
</dbReference>